<dbReference type="AlphaFoldDB" id="A0ABC9H718"/>
<dbReference type="Proteomes" id="UP001497457">
    <property type="component" value="Unassembled WGS sequence"/>
</dbReference>
<proteinExistence type="predicted"/>
<accession>A0ABC9H718</accession>
<evidence type="ECO:0000313" key="1">
    <source>
        <dbReference type="EMBL" id="CAM0150549.1"/>
    </source>
</evidence>
<name>A0ABC9H718_9POAL</name>
<dbReference type="EMBL" id="CAXIPR030003330">
    <property type="protein sequence ID" value="CAM0150549.1"/>
    <property type="molecule type" value="Genomic_DNA"/>
</dbReference>
<gene>
    <name evidence="1" type="ORF">URODEC1_LOCUS123622</name>
</gene>
<protein>
    <submittedName>
        <fullName evidence="1">Uncharacterized protein</fullName>
    </submittedName>
</protein>
<keyword evidence="2" id="KW-1185">Reference proteome</keyword>
<evidence type="ECO:0000313" key="2">
    <source>
        <dbReference type="Proteomes" id="UP001497457"/>
    </source>
</evidence>
<comment type="caution">
    <text evidence="1">The sequence shown here is derived from an EMBL/GenBank/DDBJ whole genome shotgun (WGS) entry which is preliminary data.</text>
</comment>
<sequence>MKFIRQGCKVPCSQYNLSRNIRTLAFKVAMFQGKWSPHIAAFLLGIIKEAELLLDENISGRYLDAIDTSDKIRREFEKNKLEKKCGNMYKKPKQKTNNSGSDISSLSKEGYFSSFPCNGTDYLSRKTIIATEYL</sequence>
<organism evidence="1 2">
    <name type="scientific">Urochloa decumbens</name>
    <dbReference type="NCBI Taxonomy" id="240449"/>
    <lineage>
        <taxon>Eukaryota</taxon>
        <taxon>Viridiplantae</taxon>
        <taxon>Streptophyta</taxon>
        <taxon>Embryophyta</taxon>
        <taxon>Tracheophyta</taxon>
        <taxon>Spermatophyta</taxon>
        <taxon>Magnoliopsida</taxon>
        <taxon>Liliopsida</taxon>
        <taxon>Poales</taxon>
        <taxon>Poaceae</taxon>
        <taxon>PACMAD clade</taxon>
        <taxon>Panicoideae</taxon>
        <taxon>Panicodae</taxon>
        <taxon>Paniceae</taxon>
        <taxon>Melinidinae</taxon>
        <taxon>Urochloa</taxon>
    </lineage>
</organism>
<reference evidence="1 2" key="1">
    <citation type="submission" date="2024-10" db="EMBL/GenBank/DDBJ databases">
        <authorList>
            <person name="Ryan C."/>
        </authorList>
    </citation>
    <scope>NUCLEOTIDE SEQUENCE [LARGE SCALE GENOMIC DNA]</scope>
</reference>